<comment type="similarity">
    <text evidence="2">Belongs to the peptidase M14 family.</text>
</comment>
<dbReference type="OrthoDB" id="1119199at2"/>
<evidence type="ECO:0000256" key="1">
    <source>
        <dbReference type="ARBA" id="ARBA00001947"/>
    </source>
</evidence>
<dbReference type="CDD" id="cd06237">
    <property type="entry name" value="M14_Nna1-like"/>
    <property type="match status" value="1"/>
</dbReference>
<dbReference type="PANTHER" id="PTHR12756">
    <property type="entry name" value="CYTOSOLIC CARBOXYPEPTIDASE"/>
    <property type="match status" value="1"/>
</dbReference>
<dbReference type="SUPFAM" id="SSF53187">
    <property type="entry name" value="Zn-dependent exopeptidases"/>
    <property type="match status" value="1"/>
</dbReference>
<comment type="caution">
    <text evidence="4">The sequence shown here is derived from an EMBL/GenBank/DDBJ whole genome shotgun (WGS) entry which is preliminary data.</text>
</comment>
<keyword evidence="5" id="KW-1185">Reference proteome</keyword>
<dbReference type="InterPro" id="IPR000834">
    <property type="entry name" value="Peptidase_M14"/>
</dbReference>
<accession>A0A2S7KYH0</accession>
<dbReference type="InterPro" id="IPR050821">
    <property type="entry name" value="Cytosolic_carboxypeptidase"/>
</dbReference>
<feature type="active site" description="Proton donor/acceptor" evidence="2">
    <location>
        <position position="378"/>
    </location>
</feature>
<evidence type="ECO:0000259" key="3">
    <source>
        <dbReference type="PROSITE" id="PS52035"/>
    </source>
</evidence>
<sequence length="408" mass="46885">MKSVFFYAVLCFLLLGCYSVEKVPFKTPVDTSNRKIIKQVKKIYSLKEAGVFASNTFEGARLNGFEQVNDSTAQVTISPENTPINNSAYYAFQTWSTTSKFFYFTFKYPTGFKNRYIPKLKINNKWSIIDSTDVFIKDSIITIKLQLTKIPITVAAQEVQSSKDVEHWYTKLIEGKENKVHLKNYGKTPLGKKLAVLNIYKNSSKGKDIIVLLTRQHPPEVTGYYAFQYFLETILGDSDLAKEFLNRYHVLAFPLLNPDGVDLGNWRHNSNGVDTNRDWSEYHQPEIEKTVKYIQKTLKKNNSRIVLGLDFHSTWHDVFYTNKSRTETTLPNFIEDWFAGLEVNIPNYKVNEAAGNSNKPVSKGWFLYGYNAVGITYEIGDKTPKNEIQLIGEISAEQMMKILLKEKK</sequence>
<dbReference type="PROSITE" id="PS51257">
    <property type="entry name" value="PROKAR_LIPOPROTEIN"/>
    <property type="match status" value="1"/>
</dbReference>
<dbReference type="GO" id="GO:0004181">
    <property type="term" value="F:metallocarboxypeptidase activity"/>
    <property type="evidence" value="ECO:0007669"/>
    <property type="project" value="InterPro"/>
</dbReference>
<dbReference type="EMBL" id="MQUA01000013">
    <property type="protein sequence ID" value="PQB07661.1"/>
    <property type="molecule type" value="Genomic_DNA"/>
</dbReference>
<comment type="cofactor">
    <cofactor evidence="1">
        <name>Zn(2+)</name>
        <dbReference type="ChEBI" id="CHEBI:29105"/>
    </cofactor>
</comment>
<dbReference type="PANTHER" id="PTHR12756:SF11">
    <property type="entry name" value="CYTOSOLIC CARBOXYPEPTIDASE 1"/>
    <property type="match status" value="1"/>
</dbReference>
<dbReference type="GO" id="GO:0006508">
    <property type="term" value="P:proteolysis"/>
    <property type="evidence" value="ECO:0007669"/>
    <property type="project" value="InterPro"/>
</dbReference>
<reference evidence="4 5" key="1">
    <citation type="submission" date="2016-11" db="EMBL/GenBank/DDBJ databases">
        <title>Trade-off between light-utilization and light-protection in marine flavobacteria.</title>
        <authorList>
            <person name="Kumagai Y."/>
        </authorList>
    </citation>
    <scope>NUCLEOTIDE SEQUENCE [LARGE SCALE GENOMIC DNA]</scope>
    <source>
        <strain evidence="4 5">ATCC 700397</strain>
    </source>
</reference>
<dbReference type="RefSeq" id="WP_104809872.1">
    <property type="nucleotide sequence ID" value="NZ_MQUA01000013.1"/>
</dbReference>
<proteinExistence type="inferred from homology"/>
<dbReference type="PROSITE" id="PS52035">
    <property type="entry name" value="PEPTIDASE_M14"/>
    <property type="match status" value="1"/>
</dbReference>
<dbReference type="Proteomes" id="UP000239522">
    <property type="component" value="Unassembled WGS sequence"/>
</dbReference>
<dbReference type="Pfam" id="PF00246">
    <property type="entry name" value="Peptidase_M14"/>
    <property type="match status" value="1"/>
</dbReference>
<feature type="domain" description="Peptidase M14" evidence="3">
    <location>
        <begin position="158"/>
        <end position="406"/>
    </location>
</feature>
<dbReference type="AlphaFoldDB" id="A0A2S7KYH0"/>
<dbReference type="GO" id="GO:0008270">
    <property type="term" value="F:zinc ion binding"/>
    <property type="evidence" value="ECO:0007669"/>
    <property type="project" value="InterPro"/>
</dbReference>
<organism evidence="4 5">
    <name type="scientific">Polaribacter filamentus</name>
    <dbReference type="NCBI Taxonomy" id="53483"/>
    <lineage>
        <taxon>Bacteria</taxon>
        <taxon>Pseudomonadati</taxon>
        <taxon>Bacteroidota</taxon>
        <taxon>Flavobacteriia</taxon>
        <taxon>Flavobacteriales</taxon>
        <taxon>Flavobacteriaceae</taxon>
    </lineage>
</organism>
<gene>
    <name evidence="4" type="ORF">BST83_11220</name>
</gene>
<name>A0A2S7KYH0_9FLAO</name>
<evidence type="ECO:0000313" key="5">
    <source>
        <dbReference type="Proteomes" id="UP000239522"/>
    </source>
</evidence>
<evidence type="ECO:0000313" key="4">
    <source>
        <dbReference type="EMBL" id="PQB07661.1"/>
    </source>
</evidence>
<dbReference type="SMART" id="SM00631">
    <property type="entry name" value="Zn_pept"/>
    <property type="match status" value="1"/>
</dbReference>
<evidence type="ECO:0000256" key="2">
    <source>
        <dbReference type="PROSITE-ProRule" id="PRU01379"/>
    </source>
</evidence>
<protein>
    <recommendedName>
        <fullName evidence="3">Peptidase M14 domain-containing protein</fullName>
    </recommendedName>
</protein>
<dbReference type="Gene3D" id="3.40.630.10">
    <property type="entry name" value="Zn peptidases"/>
    <property type="match status" value="1"/>
</dbReference>